<dbReference type="InterPro" id="IPR037401">
    <property type="entry name" value="SnoaL-like"/>
</dbReference>
<dbReference type="Pfam" id="PF12680">
    <property type="entry name" value="SnoaL_2"/>
    <property type="match status" value="1"/>
</dbReference>
<reference evidence="3 4" key="1">
    <citation type="submission" date="2018-11" db="EMBL/GenBank/DDBJ databases">
        <title>Genomes From Bacteria Associated with the Canine Oral Cavity: a Test Case for Automated Genome-Based Taxonomic Assignment.</title>
        <authorList>
            <person name="Coil D.A."/>
            <person name="Jospin G."/>
            <person name="Darling A.E."/>
            <person name="Wallis C."/>
            <person name="Davis I.J."/>
            <person name="Harris S."/>
            <person name="Eisen J.A."/>
            <person name="Holcombe L.J."/>
            <person name="O'Flynn C."/>
        </authorList>
    </citation>
    <scope>NUCLEOTIDE SEQUENCE [LARGE SCALE GENOMIC DNA]</scope>
    <source>
        <strain evidence="3 4">OH5050</strain>
    </source>
</reference>
<evidence type="ECO:0000259" key="2">
    <source>
        <dbReference type="PROSITE" id="PS51725"/>
    </source>
</evidence>
<name>A0A3P1V5V5_9ACTO</name>
<feature type="compositionally biased region" description="Low complexity" evidence="1">
    <location>
        <begin position="11"/>
        <end position="22"/>
    </location>
</feature>
<dbReference type="Proteomes" id="UP000271272">
    <property type="component" value="Unassembled WGS sequence"/>
</dbReference>
<protein>
    <recommendedName>
        <fullName evidence="2">ABM domain-containing protein</fullName>
    </recommendedName>
</protein>
<dbReference type="SUPFAM" id="SSF54427">
    <property type="entry name" value="NTF2-like"/>
    <property type="match status" value="1"/>
</dbReference>
<feature type="region of interest" description="Disordered" evidence="1">
    <location>
        <begin position="349"/>
        <end position="369"/>
    </location>
</feature>
<sequence>MWASRMRVTQRYAGGPARDAPGPRGGRGPHRTPRGDPVVAAPPSSDRPHGVRMRSENGPVPPSSWLGCRADEGVPVTPGGCHPRPPRHPLTTGDKPMTSAATTSAPTSAAPLEILDALFEAENARDWEALAACLHPEVEWSIGTQVVRGPRAYVHRLRQFYAGAKDSASRFRIHQAIASDDEATVVVLLVNGAGDRCLEVFEVADGLLRREWEFELGQGADWSGAMVMPTRESPAPQQVVISGQLICVEQEQAEEVRRLLPEHIAASLAEPGCLSFEVRPSQDPLVWRVEEVFADLAAFKAHQARAATSDWGPATRGVERRYEITGVLRSQAAPPSAASAPARATVGASAGTVPLRQPTGGGALRASAC</sequence>
<dbReference type="InterPro" id="IPR011008">
    <property type="entry name" value="Dimeric_a/b-barrel"/>
</dbReference>
<gene>
    <name evidence="3" type="ORF">EII10_06045</name>
</gene>
<evidence type="ECO:0000313" key="3">
    <source>
        <dbReference type="EMBL" id="RRD29572.1"/>
    </source>
</evidence>
<organism evidence="3 4">
    <name type="scientific">Actinomyces bowdenii</name>
    <dbReference type="NCBI Taxonomy" id="131109"/>
    <lineage>
        <taxon>Bacteria</taxon>
        <taxon>Bacillati</taxon>
        <taxon>Actinomycetota</taxon>
        <taxon>Actinomycetes</taxon>
        <taxon>Actinomycetales</taxon>
        <taxon>Actinomycetaceae</taxon>
        <taxon>Actinomyces</taxon>
    </lineage>
</organism>
<proteinExistence type="predicted"/>
<dbReference type="Pfam" id="PF03992">
    <property type="entry name" value="ABM"/>
    <property type="match status" value="1"/>
</dbReference>
<feature type="compositionally biased region" description="Low complexity" evidence="1">
    <location>
        <begin position="98"/>
        <end position="107"/>
    </location>
</feature>
<dbReference type="SUPFAM" id="SSF54909">
    <property type="entry name" value="Dimeric alpha+beta barrel"/>
    <property type="match status" value="1"/>
</dbReference>
<feature type="domain" description="ABM" evidence="2">
    <location>
        <begin position="240"/>
        <end position="328"/>
    </location>
</feature>
<dbReference type="OrthoDB" id="3253739at2"/>
<dbReference type="InterPro" id="IPR032710">
    <property type="entry name" value="NTF2-like_dom_sf"/>
</dbReference>
<dbReference type="AlphaFoldDB" id="A0A3P1V5V5"/>
<dbReference type="PROSITE" id="PS51725">
    <property type="entry name" value="ABM"/>
    <property type="match status" value="1"/>
</dbReference>
<keyword evidence="4" id="KW-1185">Reference proteome</keyword>
<accession>A0A3P1V5V5</accession>
<evidence type="ECO:0000313" key="4">
    <source>
        <dbReference type="Proteomes" id="UP000271272"/>
    </source>
</evidence>
<dbReference type="Gene3D" id="3.10.450.50">
    <property type="match status" value="1"/>
</dbReference>
<dbReference type="EMBL" id="RQZC01000006">
    <property type="protein sequence ID" value="RRD29572.1"/>
    <property type="molecule type" value="Genomic_DNA"/>
</dbReference>
<feature type="compositionally biased region" description="Basic and acidic residues" evidence="1">
    <location>
        <begin position="46"/>
        <end position="55"/>
    </location>
</feature>
<feature type="region of interest" description="Disordered" evidence="1">
    <location>
        <begin position="1"/>
        <end position="107"/>
    </location>
</feature>
<evidence type="ECO:0000256" key="1">
    <source>
        <dbReference type="SAM" id="MobiDB-lite"/>
    </source>
</evidence>
<comment type="caution">
    <text evidence="3">The sequence shown here is derived from an EMBL/GenBank/DDBJ whole genome shotgun (WGS) entry which is preliminary data.</text>
</comment>
<dbReference type="Gene3D" id="3.30.70.100">
    <property type="match status" value="1"/>
</dbReference>
<dbReference type="InterPro" id="IPR007138">
    <property type="entry name" value="ABM_dom"/>
</dbReference>